<evidence type="ECO:0000259" key="2">
    <source>
        <dbReference type="Pfam" id="PF09361"/>
    </source>
</evidence>
<dbReference type="RefSeq" id="WP_075608090.1">
    <property type="nucleotide sequence ID" value="NZ_CP052766.1"/>
</dbReference>
<evidence type="ECO:0000256" key="1">
    <source>
        <dbReference type="SAM" id="MobiDB-lite"/>
    </source>
</evidence>
<reference evidence="4" key="1">
    <citation type="submission" date="2014-12" db="EMBL/GenBank/DDBJ databases">
        <title>Complete genome sequence of a multi-drug resistant Klebsiella pneumoniae.</title>
        <authorList>
            <person name="Hua X."/>
            <person name="Chen Q."/>
            <person name="Li X."/>
            <person name="Feng Y."/>
            <person name="Ruan Z."/>
            <person name="Yu Y."/>
        </authorList>
    </citation>
    <scope>NUCLEOTIDE SEQUENCE [LARGE SCALE GENOMIC DNA]</scope>
    <source>
        <strain evidence="4">5.12</strain>
    </source>
</reference>
<sequence>MFNKFSEQLKSNSKPVNTFFEVNAKTLETLSLHQTELFTGLMSDSVKYMESVTMQTELQGVIAANAEFAESFRERITSASKETFAALNDMREQVVDVMKSSFDTNASTVRSDIQDNVEQTADMVNSAEKASEETTKTVAQAAQKATKDTAESAQEVTDKTAEATKAATQNAADEAKKLAEKAAQSSGPKKAASRSRDTTSATKKPATPKTTD</sequence>
<feature type="compositionally biased region" description="Basic and acidic residues" evidence="1">
    <location>
        <begin position="145"/>
        <end position="162"/>
    </location>
</feature>
<dbReference type="Proteomes" id="UP000219285">
    <property type="component" value="Chromosome"/>
</dbReference>
<dbReference type="Pfam" id="PF09361">
    <property type="entry name" value="Phasin_2"/>
    <property type="match status" value="1"/>
</dbReference>
<gene>
    <name evidence="3" type="ORF">CA267_007340</name>
</gene>
<feature type="region of interest" description="Disordered" evidence="1">
    <location>
        <begin position="144"/>
        <end position="212"/>
    </location>
</feature>
<feature type="domain" description="Phasin" evidence="2">
    <location>
        <begin position="4"/>
        <end position="101"/>
    </location>
</feature>
<protein>
    <recommendedName>
        <fullName evidence="2">Phasin domain-containing protein</fullName>
    </recommendedName>
</protein>
<accession>A0A6M4MBT4</accession>
<feature type="compositionally biased region" description="Low complexity" evidence="1">
    <location>
        <begin position="198"/>
        <end position="212"/>
    </location>
</feature>
<organism evidence="3 4">
    <name type="scientific">Alteromonas pelagimontana</name>
    <dbReference type="NCBI Taxonomy" id="1858656"/>
    <lineage>
        <taxon>Bacteria</taxon>
        <taxon>Pseudomonadati</taxon>
        <taxon>Pseudomonadota</taxon>
        <taxon>Gammaproteobacteria</taxon>
        <taxon>Alteromonadales</taxon>
        <taxon>Alteromonadaceae</taxon>
        <taxon>Alteromonas/Salinimonas group</taxon>
        <taxon>Alteromonas</taxon>
    </lineage>
</organism>
<reference evidence="3 4" key="2">
    <citation type="submission" date="2020-04" db="EMBL/GenBank/DDBJ databases">
        <title>Complete genome sequence of Alteromonas pelagimontana 5.12T.</title>
        <authorList>
            <person name="Sinha R.K."/>
            <person name="Krishnan K.P."/>
            <person name="Kurian J.P."/>
        </authorList>
    </citation>
    <scope>NUCLEOTIDE SEQUENCE [LARGE SCALE GENOMIC DNA]</scope>
    <source>
        <strain evidence="3 4">5.12</strain>
    </source>
</reference>
<dbReference type="KEGG" id="apel:CA267_007340"/>
<keyword evidence="4" id="KW-1185">Reference proteome</keyword>
<dbReference type="OrthoDB" id="6335995at2"/>
<proteinExistence type="predicted"/>
<name>A0A6M4MBT4_9ALTE</name>
<dbReference type="EMBL" id="CP052766">
    <property type="protein sequence ID" value="QJR80603.1"/>
    <property type="molecule type" value="Genomic_DNA"/>
</dbReference>
<dbReference type="AlphaFoldDB" id="A0A6M4MBT4"/>
<dbReference type="InterPro" id="IPR018968">
    <property type="entry name" value="Phasin"/>
</dbReference>
<evidence type="ECO:0000313" key="4">
    <source>
        <dbReference type="Proteomes" id="UP000219285"/>
    </source>
</evidence>
<feature type="compositionally biased region" description="Low complexity" evidence="1">
    <location>
        <begin position="163"/>
        <end position="172"/>
    </location>
</feature>
<evidence type="ECO:0000313" key="3">
    <source>
        <dbReference type="EMBL" id="QJR80603.1"/>
    </source>
</evidence>